<name>A0A6A6TBY0_9PLEO</name>
<dbReference type="PROSITE" id="PS51821">
    <property type="entry name" value="VELVET"/>
    <property type="match status" value="1"/>
</dbReference>
<dbReference type="GO" id="GO:0030435">
    <property type="term" value="P:sporulation resulting in formation of a cellular spore"/>
    <property type="evidence" value="ECO:0007669"/>
    <property type="project" value="UniProtKB-KW"/>
</dbReference>
<dbReference type="Gene3D" id="2.60.40.3960">
    <property type="entry name" value="Velvet domain"/>
    <property type="match status" value="1"/>
</dbReference>
<feature type="domain" description="Velvet" evidence="7">
    <location>
        <begin position="14"/>
        <end position="447"/>
    </location>
</feature>
<evidence type="ECO:0000256" key="5">
    <source>
        <dbReference type="ARBA" id="ARBA00023242"/>
    </source>
</evidence>
<dbReference type="InterPro" id="IPR038491">
    <property type="entry name" value="Velvet_dom_sf"/>
</dbReference>
<accession>A0A6A6TBY0</accession>
<evidence type="ECO:0000313" key="9">
    <source>
        <dbReference type="Proteomes" id="UP000799324"/>
    </source>
</evidence>
<proteinExistence type="predicted"/>
<keyword evidence="3" id="KW-0805">Transcription regulation</keyword>
<feature type="region of interest" description="Disordered" evidence="6">
    <location>
        <begin position="1"/>
        <end position="102"/>
    </location>
</feature>
<feature type="compositionally biased region" description="Basic residues" evidence="6">
    <location>
        <begin position="165"/>
        <end position="174"/>
    </location>
</feature>
<evidence type="ECO:0000259" key="7">
    <source>
        <dbReference type="PROSITE" id="PS51821"/>
    </source>
</evidence>
<keyword evidence="5" id="KW-0539">Nucleus</keyword>
<dbReference type="InterPro" id="IPR021740">
    <property type="entry name" value="Velvet"/>
</dbReference>
<dbReference type="AlphaFoldDB" id="A0A6A6TBY0"/>
<evidence type="ECO:0000256" key="1">
    <source>
        <dbReference type="ARBA" id="ARBA00004123"/>
    </source>
</evidence>
<keyword evidence="2" id="KW-0749">Sporulation</keyword>
<keyword evidence="9" id="KW-1185">Reference proteome</keyword>
<evidence type="ECO:0000256" key="4">
    <source>
        <dbReference type="ARBA" id="ARBA00023163"/>
    </source>
</evidence>
<feature type="region of interest" description="Disordered" evidence="6">
    <location>
        <begin position="165"/>
        <end position="268"/>
    </location>
</feature>
<evidence type="ECO:0000256" key="3">
    <source>
        <dbReference type="ARBA" id="ARBA00023015"/>
    </source>
</evidence>
<dbReference type="InterPro" id="IPR037525">
    <property type="entry name" value="Velvet_dom"/>
</dbReference>
<feature type="compositionally biased region" description="Low complexity" evidence="6">
    <location>
        <begin position="176"/>
        <end position="212"/>
    </location>
</feature>
<organism evidence="8 9">
    <name type="scientific">Lophiostoma macrostomum CBS 122681</name>
    <dbReference type="NCBI Taxonomy" id="1314788"/>
    <lineage>
        <taxon>Eukaryota</taxon>
        <taxon>Fungi</taxon>
        <taxon>Dikarya</taxon>
        <taxon>Ascomycota</taxon>
        <taxon>Pezizomycotina</taxon>
        <taxon>Dothideomycetes</taxon>
        <taxon>Pleosporomycetidae</taxon>
        <taxon>Pleosporales</taxon>
        <taxon>Lophiostomataceae</taxon>
        <taxon>Lophiostoma</taxon>
    </lineage>
</organism>
<feature type="compositionally biased region" description="Low complexity" evidence="6">
    <location>
        <begin position="15"/>
        <end position="30"/>
    </location>
</feature>
<evidence type="ECO:0000256" key="6">
    <source>
        <dbReference type="SAM" id="MobiDB-lite"/>
    </source>
</evidence>
<feature type="compositionally biased region" description="Polar residues" evidence="6">
    <location>
        <begin position="81"/>
        <end position="92"/>
    </location>
</feature>
<reference evidence="8" key="1">
    <citation type="journal article" date="2020" name="Stud. Mycol.">
        <title>101 Dothideomycetes genomes: a test case for predicting lifestyles and emergence of pathogens.</title>
        <authorList>
            <person name="Haridas S."/>
            <person name="Albert R."/>
            <person name="Binder M."/>
            <person name="Bloem J."/>
            <person name="Labutti K."/>
            <person name="Salamov A."/>
            <person name="Andreopoulos B."/>
            <person name="Baker S."/>
            <person name="Barry K."/>
            <person name="Bills G."/>
            <person name="Bluhm B."/>
            <person name="Cannon C."/>
            <person name="Castanera R."/>
            <person name="Culley D."/>
            <person name="Daum C."/>
            <person name="Ezra D."/>
            <person name="Gonzalez J."/>
            <person name="Henrissat B."/>
            <person name="Kuo A."/>
            <person name="Liang C."/>
            <person name="Lipzen A."/>
            <person name="Lutzoni F."/>
            <person name="Magnuson J."/>
            <person name="Mondo S."/>
            <person name="Nolan M."/>
            <person name="Ohm R."/>
            <person name="Pangilinan J."/>
            <person name="Park H.-J."/>
            <person name="Ramirez L."/>
            <person name="Alfaro M."/>
            <person name="Sun H."/>
            <person name="Tritt A."/>
            <person name="Yoshinaga Y."/>
            <person name="Zwiers L.-H."/>
            <person name="Turgeon B."/>
            <person name="Goodwin S."/>
            <person name="Spatafora J."/>
            <person name="Crous P."/>
            <person name="Grigoriev I."/>
        </authorList>
    </citation>
    <scope>NUCLEOTIDE SEQUENCE</scope>
    <source>
        <strain evidence="8">CBS 122681</strain>
    </source>
</reference>
<sequence length="454" mass="48449">MANIPEGSVGPLSGPAPTTTRARRAALPVASRALQRGSTGPGPAFPPAACQRLASSRSRAGPTESLSGTEGRRRPGARGLDSSTRHCSSAPSSRERARWDDRTKGPRQCFKLLHHMLQTAPPSPIAQPYLGALIPLALTNVSPPRIWRTPAFSLLFILHQMQRGRGRGRGRNSHPARSTSTRGSRSTSRRATSQARSRTSSLRRSARLAQLLDGDLLNGDVEPSPTNGSMADVARPRPLGNRTVRSRHHTSRTPGRSRGGHHPSPPEDIRYAMDVVLQPPTTARAGQPLNGAIVVRLRTTNTDPDEAITDSPNLVAVATLVPGPNSTGSTDPDVLNNLLAGRRFDSVHPFSDDAADGAIGSMEMDHPNGVGYMMFPELVIRQAGSYRIRITLIRIRNSTADPPVASASGGASVQVVDSNPITVQGSGPSTMAAYNGDEDDGGWLDVLRTIQTRR</sequence>
<dbReference type="PANTHER" id="PTHR33572:SF18">
    <property type="entry name" value="SPORE DEVELOPMENT REGULATOR VOSA"/>
    <property type="match status" value="1"/>
</dbReference>
<feature type="compositionally biased region" description="Basic and acidic residues" evidence="6">
    <location>
        <begin position="93"/>
        <end position="102"/>
    </location>
</feature>
<dbReference type="GO" id="GO:0005634">
    <property type="term" value="C:nucleus"/>
    <property type="evidence" value="ECO:0007669"/>
    <property type="project" value="UniProtKB-SubCell"/>
</dbReference>
<keyword evidence="4" id="KW-0804">Transcription</keyword>
<dbReference type="OrthoDB" id="5399926at2759"/>
<feature type="compositionally biased region" description="Polar residues" evidence="6">
    <location>
        <begin position="53"/>
        <end position="68"/>
    </location>
</feature>
<dbReference type="EMBL" id="MU004336">
    <property type="protein sequence ID" value="KAF2656398.1"/>
    <property type="molecule type" value="Genomic_DNA"/>
</dbReference>
<evidence type="ECO:0000256" key="2">
    <source>
        <dbReference type="ARBA" id="ARBA00022969"/>
    </source>
</evidence>
<evidence type="ECO:0000313" key="8">
    <source>
        <dbReference type="EMBL" id="KAF2656398.1"/>
    </source>
</evidence>
<gene>
    <name evidence="8" type="ORF">K491DRAFT_757508</name>
</gene>
<dbReference type="PANTHER" id="PTHR33572">
    <property type="entry name" value="SPORE DEVELOPMENT REGULATOR VOSA"/>
    <property type="match status" value="1"/>
</dbReference>
<comment type="subcellular location">
    <subcellularLocation>
        <location evidence="1">Nucleus</location>
    </subcellularLocation>
</comment>
<protein>
    <recommendedName>
        <fullName evidence="7">Velvet domain-containing protein</fullName>
    </recommendedName>
</protein>
<dbReference type="Proteomes" id="UP000799324">
    <property type="component" value="Unassembled WGS sequence"/>
</dbReference>